<name>A0A3D8HHX2_9BACT</name>
<dbReference type="AlphaFoldDB" id="A0A3D8HHX2"/>
<reference evidence="10 11" key="1">
    <citation type="submission" date="2018-07" db="EMBL/GenBank/DDBJ databases">
        <title>Parabacteroides acidifaciens nov. sp., isolated from human feces.</title>
        <authorList>
            <person name="Wang Y.J."/>
        </authorList>
    </citation>
    <scope>NUCLEOTIDE SEQUENCE [LARGE SCALE GENOMIC DNA]</scope>
    <source>
        <strain evidence="10 11">426-9</strain>
    </source>
</reference>
<evidence type="ECO:0000256" key="3">
    <source>
        <dbReference type="ARBA" id="ARBA00022729"/>
    </source>
</evidence>
<organism evidence="10 11">
    <name type="scientific">Parabacteroides acidifaciens</name>
    <dbReference type="NCBI Taxonomy" id="2290935"/>
    <lineage>
        <taxon>Bacteria</taxon>
        <taxon>Pseudomonadati</taxon>
        <taxon>Bacteroidota</taxon>
        <taxon>Bacteroidia</taxon>
        <taxon>Bacteroidales</taxon>
        <taxon>Tannerellaceae</taxon>
        <taxon>Parabacteroides</taxon>
    </lineage>
</organism>
<dbReference type="InterPro" id="IPR033985">
    <property type="entry name" value="SusD-like_N"/>
</dbReference>
<dbReference type="Proteomes" id="UP000256321">
    <property type="component" value="Unassembled WGS sequence"/>
</dbReference>
<dbReference type="Pfam" id="PF14322">
    <property type="entry name" value="SusD-like_3"/>
    <property type="match status" value="1"/>
</dbReference>
<evidence type="ECO:0000259" key="7">
    <source>
        <dbReference type="Pfam" id="PF07980"/>
    </source>
</evidence>
<dbReference type="InterPro" id="IPR011990">
    <property type="entry name" value="TPR-like_helical_dom_sf"/>
</dbReference>
<protein>
    <submittedName>
        <fullName evidence="10">RagB/SusD family nutrient uptake outer membrane protein</fullName>
    </submittedName>
</protein>
<evidence type="ECO:0000313" key="9">
    <source>
        <dbReference type="EMBL" id="MBC8601022.1"/>
    </source>
</evidence>
<dbReference type="Gene3D" id="1.25.40.390">
    <property type="match status" value="1"/>
</dbReference>
<dbReference type="Pfam" id="PF07980">
    <property type="entry name" value="SusD_RagB"/>
    <property type="match status" value="1"/>
</dbReference>
<comment type="similarity">
    <text evidence="2">Belongs to the SusD family.</text>
</comment>
<accession>A0A3D8HHX2</accession>
<evidence type="ECO:0000256" key="5">
    <source>
        <dbReference type="ARBA" id="ARBA00023237"/>
    </source>
</evidence>
<proteinExistence type="inferred from homology"/>
<sequence length="561" mass="64153">MKKSRYIVLFSTLILLLGTQVSCSDSYLEEKPMDKFSPENLLTSKKGFETVIYSLHNFARSGLFQSNNEDVMNTGTDVACSGVTDGRFFNDYSLILPEHATPKFYWNWAYQKMLKDANLVVTRAENPNVSWTEDEKNAIVAEAKFFRAYTYNILVNLFGGVPIVDKEELSPRFDYTRASRKEVLEFIQKDLEFAAQYLPIVTSDASQDGRIFRAAANHLLSEVYISLGQETGDQSFYDKSIAAATAVIDGSCGEYALVKSRFGDTSRPGDYYSDLFWTNQQNRASGNKEGIWVVQFEYLTPGAEEANNAQLRLWGPKIEDVTYPDGKKILVCDTVGRMQGIIRPLNHANYEIWDDPNDMRYSPYNFKKDFYMNNPDSKYNGEKLVLTKKDDGKMYITLSDGTITDKSVDTFRVCYPYFRKIEGEMPWGAMAGRTPNDRYIMRLSETYLLRAEAYFHKGDLANAANDINVVRGRAQAKPVQPGQISLDYILDERMRELVVEEPRRKTLVRLNKLYERTMKYNFRVKDNMEPYHELWPIPQTAIDANTGAKLLQNPGYPGAAE</sequence>
<evidence type="ECO:0000313" key="10">
    <source>
        <dbReference type="EMBL" id="RDU50292.1"/>
    </source>
</evidence>
<gene>
    <name evidence="10" type="ORF">DWU89_04800</name>
    <name evidence="9" type="ORF">H8784_04715</name>
</gene>
<dbReference type="GO" id="GO:0009279">
    <property type="term" value="C:cell outer membrane"/>
    <property type="evidence" value="ECO:0007669"/>
    <property type="project" value="UniProtKB-SubCell"/>
</dbReference>
<reference evidence="9 12" key="2">
    <citation type="submission" date="2020-08" db="EMBL/GenBank/DDBJ databases">
        <title>Genome public.</title>
        <authorList>
            <person name="Liu C."/>
            <person name="Sun Q."/>
        </authorList>
    </citation>
    <scope>NUCLEOTIDE SEQUENCE [LARGE SCALE GENOMIC DNA]</scope>
    <source>
        <strain evidence="9 12">426_9</strain>
    </source>
</reference>
<dbReference type="RefSeq" id="WP_115498533.1">
    <property type="nucleotide sequence ID" value="NZ_JACRTI010000007.1"/>
</dbReference>
<evidence type="ECO:0000256" key="2">
    <source>
        <dbReference type="ARBA" id="ARBA00006275"/>
    </source>
</evidence>
<dbReference type="Proteomes" id="UP000629596">
    <property type="component" value="Unassembled WGS sequence"/>
</dbReference>
<feature type="domain" description="RagB/SusD" evidence="7">
    <location>
        <begin position="397"/>
        <end position="556"/>
    </location>
</feature>
<keyword evidence="4" id="KW-0472">Membrane</keyword>
<evidence type="ECO:0000256" key="6">
    <source>
        <dbReference type="SAM" id="SignalP"/>
    </source>
</evidence>
<dbReference type="EMBL" id="JACRTI010000007">
    <property type="protein sequence ID" value="MBC8601022.1"/>
    <property type="molecule type" value="Genomic_DNA"/>
</dbReference>
<comment type="subcellular location">
    <subcellularLocation>
        <location evidence="1">Cell outer membrane</location>
    </subcellularLocation>
</comment>
<feature type="signal peptide" evidence="6">
    <location>
        <begin position="1"/>
        <end position="23"/>
    </location>
</feature>
<keyword evidence="12" id="KW-1185">Reference proteome</keyword>
<evidence type="ECO:0000256" key="4">
    <source>
        <dbReference type="ARBA" id="ARBA00023136"/>
    </source>
</evidence>
<evidence type="ECO:0000313" key="11">
    <source>
        <dbReference type="Proteomes" id="UP000256321"/>
    </source>
</evidence>
<evidence type="ECO:0000259" key="8">
    <source>
        <dbReference type="Pfam" id="PF14322"/>
    </source>
</evidence>
<keyword evidence="5" id="KW-0998">Cell outer membrane</keyword>
<comment type="caution">
    <text evidence="10">The sequence shown here is derived from an EMBL/GenBank/DDBJ whole genome shotgun (WGS) entry which is preliminary data.</text>
</comment>
<feature type="chain" id="PRO_5017616016" evidence="6">
    <location>
        <begin position="24"/>
        <end position="561"/>
    </location>
</feature>
<dbReference type="SUPFAM" id="SSF48452">
    <property type="entry name" value="TPR-like"/>
    <property type="match status" value="1"/>
</dbReference>
<keyword evidence="3 6" id="KW-0732">Signal</keyword>
<feature type="domain" description="SusD-like N-terminal" evidence="8">
    <location>
        <begin position="27"/>
        <end position="224"/>
    </location>
</feature>
<evidence type="ECO:0000313" key="12">
    <source>
        <dbReference type="Proteomes" id="UP000629596"/>
    </source>
</evidence>
<dbReference type="InterPro" id="IPR012944">
    <property type="entry name" value="SusD_RagB_dom"/>
</dbReference>
<evidence type="ECO:0000256" key="1">
    <source>
        <dbReference type="ARBA" id="ARBA00004442"/>
    </source>
</evidence>
<dbReference type="EMBL" id="QREV01000007">
    <property type="protein sequence ID" value="RDU50292.1"/>
    <property type="molecule type" value="Genomic_DNA"/>
</dbReference>